<dbReference type="OrthoDB" id="176168at2"/>
<dbReference type="PATRIC" id="fig|571913.6.peg.707"/>
<dbReference type="Proteomes" id="UP000066480">
    <property type="component" value="Chromosome"/>
</dbReference>
<accession>A0A0K1JEW0</accession>
<name>A0A0K1JEW0_9MICO</name>
<evidence type="ECO:0000313" key="1">
    <source>
        <dbReference type="EMBL" id="AKU15140.1"/>
    </source>
</evidence>
<dbReference type="EMBL" id="CP011112">
    <property type="protein sequence ID" value="AKU15140.1"/>
    <property type="molecule type" value="Genomic_DNA"/>
</dbReference>
<protein>
    <submittedName>
        <fullName evidence="1">Uncharacterized protein</fullName>
    </submittedName>
</protein>
<reference evidence="1 2" key="1">
    <citation type="submission" date="2015-03" db="EMBL/GenBank/DDBJ databases">
        <title>Luteipulveratus halotolerans sp. nov., a novel actinobacterium (Dermacoccaceae) from Sarawak, Malaysia.</title>
        <authorList>
            <person name="Juboi H."/>
            <person name="Basik A."/>
            <person name="Shamsul S.S."/>
            <person name="Arnold P."/>
            <person name="Schmitt E.K."/>
            <person name="Sanglier J.-J."/>
            <person name="Yeo T."/>
        </authorList>
    </citation>
    <scope>NUCLEOTIDE SEQUENCE [LARGE SCALE GENOMIC DNA]</scope>
    <source>
        <strain evidence="1 2">MN07-A0370</strain>
    </source>
</reference>
<evidence type="ECO:0000313" key="2">
    <source>
        <dbReference type="Proteomes" id="UP000066480"/>
    </source>
</evidence>
<dbReference type="KEGG" id="lmoi:VV02_03445"/>
<dbReference type="AlphaFoldDB" id="A0A0K1JEW0"/>
<gene>
    <name evidence="1" type="ORF">VV02_03445</name>
</gene>
<dbReference type="RefSeq" id="WP_052589843.1">
    <property type="nucleotide sequence ID" value="NZ_CP011112.1"/>
</dbReference>
<dbReference type="STRING" id="571913.VV02_03445"/>
<sequence length="167" mass="18092">MSTLKKVAGWSPADLLTLGVPGSDEPANEQRHALATSILAEYRPHATWLEEPPMLALLIAHRGDIRAAADDPHVIDHVRHSVARDAILTVTWRHLEQLVQNPGAHRPAPDYGPIGAVLATEANTVRARAGLDPITTGQLAARRIRVLLEHAGTGHLTKTDHPTREGE</sequence>
<proteinExistence type="predicted"/>
<organism evidence="1 2">
    <name type="scientific">Luteipulveratus mongoliensis</name>
    <dbReference type="NCBI Taxonomy" id="571913"/>
    <lineage>
        <taxon>Bacteria</taxon>
        <taxon>Bacillati</taxon>
        <taxon>Actinomycetota</taxon>
        <taxon>Actinomycetes</taxon>
        <taxon>Micrococcales</taxon>
        <taxon>Dermacoccaceae</taxon>
        <taxon>Luteipulveratus</taxon>
    </lineage>
</organism>
<keyword evidence="2" id="KW-1185">Reference proteome</keyword>